<dbReference type="InterPro" id="IPR046217">
    <property type="entry name" value="DUF6250"/>
</dbReference>
<sequence>MIPRTLLTLVLASMTYCASHGKPQPSGSPYGNIAFEPSLKNWVVEQQPGGSVSVEDGALQIRDKKGCTVWYKHPVEAPVRISYTVTANSTERISDINCFWMASDIDHVHDLFAAGHGREGAFAQYDGLQLYYVGYGGNFNETTRFRRYLGRGEKPLLPGFDLSEEQYLIQPDKAYRIVLVADGKKAQYYRDGELIFEYVDEKPLKKGWFGFRTVWSHLSISDLKIESLK</sequence>
<dbReference type="Pfam" id="PF19763">
    <property type="entry name" value="DUF6250"/>
    <property type="match status" value="1"/>
</dbReference>
<dbReference type="EMBL" id="JACYFG010000007">
    <property type="protein sequence ID" value="MBD5779457.1"/>
    <property type="molecule type" value="Genomic_DNA"/>
</dbReference>
<keyword evidence="3" id="KW-1185">Reference proteome</keyword>
<dbReference type="Proteomes" id="UP000622317">
    <property type="component" value="Unassembled WGS sequence"/>
</dbReference>
<dbReference type="AlphaFoldDB" id="A0A927IEV4"/>
<comment type="caution">
    <text evidence="2">The sequence shown here is derived from an EMBL/GenBank/DDBJ whole genome shotgun (WGS) entry which is preliminary data.</text>
</comment>
<reference evidence="2" key="1">
    <citation type="submission" date="2020-09" db="EMBL/GenBank/DDBJ databases">
        <title>Pelagicoccus enzymogenes sp. nov. with an EPS production, isolated from marine sediment.</title>
        <authorList>
            <person name="Feng X."/>
        </authorList>
    </citation>
    <scope>NUCLEOTIDE SEQUENCE</scope>
    <source>
        <strain evidence="2">NFK12</strain>
    </source>
</reference>
<organism evidence="2 3">
    <name type="scientific">Pelagicoccus enzymogenes</name>
    <dbReference type="NCBI Taxonomy" id="2773457"/>
    <lineage>
        <taxon>Bacteria</taxon>
        <taxon>Pseudomonadati</taxon>
        <taxon>Verrucomicrobiota</taxon>
        <taxon>Opitutia</taxon>
        <taxon>Puniceicoccales</taxon>
        <taxon>Pelagicoccaceae</taxon>
        <taxon>Pelagicoccus</taxon>
    </lineage>
</organism>
<evidence type="ECO:0000313" key="3">
    <source>
        <dbReference type="Proteomes" id="UP000622317"/>
    </source>
</evidence>
<accession>A0A927IEV4</accession>
<protein>
    <recommendedName>
        <fullName evidence="1">DUF6250 domain-containing protein</fullName>
    </recommendedName>
</protein>
<proteinExistence type="predicted"/>
<gene>
    <name evidence="2" type="ORF">IEN85_08115</name>
</gene>
<dbReference type="Gene3D" id="2.60.120.200">
    <property type="match status" value="1"/>
</dbReference>
<name>A0A927IEV4_9BACT</name>
<feature type="domain" description="DUF6250" evidence="1">
    <location>
        <begin position="61"/>
        <end position="223"/>
    </location>
</feature>
<evidence type="ECO:0000259" key="1">
    <source>
        <dbReference type="Pfam" id="PF19763"/>
    </source>
</evidence>
<evidence type="ECO:0000313" key="2">
    <source>
        <dbReference type="EMBL" id="MBD5779457.1"/>
    </source>
</evidence>